<dbReference type="Gene3D" id="3.30.420.10">
    <property type="entry name" value="Ribonuclease H-like superfamily/Ribonuclease H"/>
    <property type="match status" value="1"/>
</dbReference>
<evidence type="ECO:0000313" key="3">
    <source>
        <dbReference type="EMBL" id="KGE86527.1"/>
    </source>
</evidence>
<dbReference type="SUPFAM" id="SSF53098">
    <property type="entry name" value="Ribonuclease H-like"/>
    <property type="match status" value="1"/>
</dbReference>
<dbReference type="EMBL" id="JPOS01000079">
    <property type="protein sequence ID" value="KGE86312.1"/>
    <property type="molecule type" value="Genomic_DNA"/>
</dbReference>
<keyword evidence="4" id="KW-1185">Reference proteome</keyword>
<accession>A0A098S585</accession>
<feature type="domain" description="Predicted 3'-5' exonuclease PolB-like" evidence="1">
    <location>
        <begin position="66"/>
        <end position="235"/>
    </location>
</feature>
<dbReference type="Proteomes" id="UP000029736">
    <property type="component" value="Unassembled WGS sequence"/>
</dbReference>
<dbReference type="GO" id="GO:0004527">
    <property type="term" value="F:exonuclease activity"/>
    <property type="evidence" value="ECO:0007669"/>
    <property type="project" value="UniProtKB-KW"/>
</dbReference>
<dbReference type="InterPro" id="IPR036397">
    <property type="entry name" value="RNaseH_sf"/>
</dbReference>
<sequence>MPDIANILFLDIETVSGKPNFDGLNDDLKALWTIKANQLARGRTEPLTEEEVAESYTEKAGIFAEFGKIVCISVGVVHRDKAEKKLKIRLKSFASENEAELLQGFSQMVFKYYNDSNKFGFCGHNAKEFDIPYICRRLIINRLPLPAPFDLSGKKPWETKHIIDTMDMWSFGDRKNFTSLKLLAAVLGFPSPKDDIDGSQVGRVYWEDKDLRRISFYCEKDVLATTQLYLRYKLMPLLEEDQVVHVDGED</sequence>
<dbReference type="STRING" id="1524460.IX84_21090"/>
<dbReference type="RefSeq" id="WP_044224956.1">
    <property type="nucleotide sequence ID" value="NZ_JBKAGJ010000010.1"/>
</dbReference>
<organism evidence="2 4">
    <name type="scientific">Phaeodactylibacter xiamenensis</name>
    <dbReference type="NCBI Taxonomy" id="1524460"/>
    <lineage>
        <taxon>Bacteria</taxon>
        <taxon>Pseudomonadati</taxon>
        <taxon>Bacteroidota</taxon>
        <taxon>Saprospiria</taxon>
        <taxon>Saprospirales</taxon>
        <taxon>Haliscomenobacteraceae</taxon>
        <taxon>Phaeodactylibacter</taxon>
    </lineage>
</organism>
<dbReference type="GO" id="GO:0003676">
    <property type="term" value="F:nucleic acid binding"/>
    <property type="evidence" value="ECO:0007669"/>
    <property type="project" value="InterPro"/>
</dbReference>
<keyword evidence="2" id="KW-0378">Hydrolase</keyword>
<proteinExistence type="predicted"/>
<dbReference type="EMBL" id="JPOS01000078">
    <property type="protein sequence ID" value="KGE86527.1"/>
    <property type="molecule type" value="Genomic_DNA"/>
</dbReference>
<dbReference type="Pfam" id="PF10108">
    <property type="entry name" value="DNA_pol_B_exo2"/>
    <property type="match status" value="1"/>
</dbReference>
<evidence type="ECO:0000313" key="2">
    <source>
        <dbReference type="EMBL" id="KGE86312.1"/>
    </source>
</evidence>
<evidence type="ECO:0000313" key="4">
    <source>
        <dbReference type="Proteomes" id="UP000029736"/>
    </source>
</evidence>
<dbReference type="CDD" id="cd05782">
    <property type="entry name" value="DNA_polB_like1_exo"/>
    <property type="match status" value="1"/>
</dbReference>
<dbReference type="AlphaFoldDB" id="A0A098S585"/>
<reference evidence="2 4" key="1">
    <citation type="journal article" date="2014" name="Int. J. Syst. Evol. Microbiol.">
        <title>Phaeodactylibacter xiamenensis gen. nov., sp. nov., a member of the family Saprospiraceae isolated from the marine alga Phaeodactylum tricornutum.</title>
        <authorList>
            <person name="Chen Z.Jr."/>
            <person name="Lei X."/>
            <person name="Lai Q."/>
            <person name="Li Y."/>
            <person name="Zhang B."/>
            <person name="Zhang J."/>
            <person name="Zhang H."/>
            <person name="Yang L."/>
            <person name="Zheng W."/>
            <person name="Tian Y."/>
            <person name="Yu Z."/>
            <person name="Xu H.Jr."/>
            <person name="Zheng T."/>
        </authorList>
    </citation>
    <scope>NUCLEOTIDE SEQUENCE [LARGE SCALE GENOMIC DNA]</scope>
    <source>
        <strain evidence="2 4">KD52</strain>
    </source>
</reference>
<dbReference type="InterPro" id="IPR012337">
    <property type="entry name" value="RNaseH-like_sf"/>
</dbReference>
<dbReference type="InterPro" id="IPR019288">
    <property type="entry name" value="3'-5'_exonuclease_PolB-like"/>
</dbReference>
<keyword evidence="2" id="KW-0269">Exonuclease</keyword>
<keyword evidence="2" id="KW-0540">Nuclease</keyword>
<protein>
    <submittedName>
        <fullName evidence="2">3'-5' exonuclease</fullName>
    </submittedName>
</protein>
<gene>
    <name evidence="3" type="ORF">IX84_21090</name>
    <name evidence="2" type="ORF">IX84_21125</name>
</gene>
<dbReference type="OrthoDB" id="9773351at2"/>
<name>A0A098S585_9BACT</name>
<reference evidence="2" key="2">
    <citation type="submission" date="2014-07" db="EMBL/GenBank/DDBJ databases">
        <authorList>
            <person name="Chen Z."/>
            <person name="Lei X."/>
            <person name="Zhang J."/>
            <person name="Zhang B."/>
            <person name="Li Y."/>
            <person name="Zhang H."/>
            <person name="Zheng T."/>
        </authorList>
    </citation>
    <scope>NUCLEOTIDE SEQUENCE</scope>
    <source>
        <strain evidence="2">KD52</strain>
    </source>
</reference>
<evidence type="ECO:0000259" key="1">
    <source>
        <dbReference type="Pfam" id="PF10108"/>
    </source>
</evidence>
<comment type="caution">
    <text evidence="2">The sequence shown here is derived from an EMBL/GenBank/DDBJ whole genome shotgun (WGS) entry which is preliminary data.</text>
</comment>